<comment type="caution">
    <text evidence="2">The sequence shown here is derived from an EMBL/GenBank/DDBJ whole genome shotgun (WGS) entry which is preliminary data.</text>
</comment>
<accession>A0AAD5CT15</accession>
<evidence type="ECO:0000313" key="2">
    <source>
        <dbReference type="EMBL" id="KAI7747082.1"/>
    </source>
</evidence>
<proteinExistence type="predicted"/>
<sequence length="249" mass="28146">MSSCLTRTCGFDLEHIVKWQPYSSNSNSSSPSPSSTLSDSRDLEQSNEYFDDFDTEFILNEVIEEGIDSIMGECIPISENYESNDVVSSELHDCYKYKYPIGLGFGVGNRVRALKNADDWNWWKFPMVDVANVKCEKISVGKKEKKIGELELRRGLLLKLDYDGVLNDWAGKGLPVPEDVSRSLYPGGDIHAKAANIDLFSEDEDGGWKEYSATKKIRPIKNACSDKRPRCKRRFMKKPNSSVCDEVSN</sequence>
<dbReference type="PANTHER" id="PTHR31874:SF39">
    <property type="entry name" value="PROTEIN CHLOROPLAST IMPORT APPARATUS 2"/>
    <property type="match status" value="1"/>
</dbReference>
<name>A0AAD5CT15_AMBAR</name>
<dbReference type="AlphaFoldDB" id="A0AAD5CT15"/>
<dbReference type="EMBL" id="JAMZMK010006846">
    <property type="protein sequence ID" value="KAI7747082.1"/>
    <property type="molecule type" value="Genomic_DNA"/>
</dbReference>
<reference evidence="2" key="1">
    <citation type="submission" date="2022-06" db="EMBL/GenBank/DDBJ databases">
        <title>Uncovering the hologenomic basis of an extraordinary plant invasion.</title>
        <authorList>
            <person name="Bieker V.C."/>
            <person name="Martin M.D."/>
            <person name="Gilbert T."/>
            <person name="Hodgins K."/>
            <person name="Battlay P."/>
            <person name="Petersen B."/>
            <person name="Wilson J."/>
        </authorList>
    </citation>
    <scope>NUCLEOTIDE SEQUENCE</scope>
    <source>
        <strain evidence="2">AA19_3_7</strain>
        <tissue evidence="2">Leaf</tissue>
    </source>
</reference>
<dbReference type="Proteomes" id="UP001206925">
    <property type="component" value="Unassembled WGS sequence"/>
</dbReference>
<dbReference type="PANTHER" id="PTHR31874">
    <property type="entry name" value="CCT MOTIF FAMILY PROTEIN, EXPRESSED"/>
    <property type="match status" value="1"/>
</dbReference>
<evidence type="ECO:0000313" key="3">
    <source>
        <dbReference type="Proteomes" id="UP001206925"/>
    </source>
</evidence>
<gene>
    <name evidence="2" type="ORF">M8C21_002518</name>
</gene>
<keyword evidence="3" id="KW-1185">Reference proteome</keyword>
<dbReference type="GO" id="GO:0006355">
    <property type="term" value="P:regulation of DNA-templated transcription"/>
    <property type="evidence" value="ECO:0007669"/>
    <property type="project" value="TreeGrafter"/>
</dbReference>
<organism evidence="2 3">
    <name type="scientific">Ambrosia artemisiifolia</name>
    <name type="common">Common ragweed</name>
    <dbReference type="NCBI Taxonomy" id="4212"/>
    <lineage>
        <taxon>Eukaryota</taxon>
        <taxon>Viridiplantae</taxon>
        <taxon>Streptophyta</taxon>
        <taxon>Embryophyta</taxon>
        <taxon>Tracheophyta</taxon>
        <taxon>Spermatophyta</taxon>
        <taxon>Magnoliopsida</taxon>
        <taxon>eudicotyledons</taxon>
        <taxon>Gunneridae</taxon>
        <taxon>Pentapetalae</taxon>
        <taxon>asterids</taxon>
        <taxon>campanulids</taxon>
        <taxon>Asterales</taxon>
        <taxon>Asteraceae</taxon>
        <taxon>Asteroideae</taxon>
        <taxon>Heliantheae alliance</taxon>
        <taxon>Heliantheae</taxon>
        <taxon>Ambrosia</taxon>
    </lineage>
</organism>
<dbReference type="GO" id="GO:0005634">
    <property type="term" value="C:nucleus"/>
    <property type="evidence" value="ECO:0007669"/>
    <property type="project" value="TreeGrafter"/>
</dbReference>
<feature type="region of interest" description="Disordered" evidence="1">
    <location>
        <begin position="22"/>
        <end position="41"/>
    </location>
</feature>
<dbReference type="InterPro" id="IPR052453">
    <property type="entry name" value="CONSTANS-like_ZF"/>
</dbReference>
<evidence type="ECO:0000256" key="1">
    <source>
        <dbReference type="SAM" id="MobiDB-lite"/>
    </source>
</evidence>
<feature type="compositionally biased region" description="Low complexity" evidence="1">
    <location>
        <begin position="23"/>
        <end position="35"/>
    </location>
</feature>
<protein>
    <submittedName>
        <fullName evidence="2">Uncharacterized protein</fullName>
    </submittedName>
</protein>